<keyword evidence="4 6" id="KW-1133">Transmembrane helix</keyword>
<feature type="transmembrane region" description="Helical" evidence="6">
    <location>
        <begin position="75"/>
        <end position="95"/>
    </location>
</feature>
<dbReference type="PANTHER" id="PTHR30561">
    <property type="entry name" value="SMR FAMILY PROTON-DEPENDENT DRUG EFFLUX TRANSPORTER SUGE"/>
    <property type="match status" value="1"/>
</dbReference>
<evidence type="ECO:0000313" key="7">
    <source>
        <dbReference type="EMBL" id="TPH17049.1"/>
    </source>
</evidence>
<feature type="transmembrane region" description="Helical" evidence="6">
    <location>
        <begin position="6"/>
        <end position="24"/>
    </location>
</feature>
<evidence type="ECO:0000256" key="5">
    <source>
        <dbReference type="ARBA" id="ARBA00023136"/>
    </source>
</evidence>
<dbReference type="PANTHER" id="PTHR30561:SF9">
    <property type="entry name" value="4-AMINO-4-DEOXY-L-ARABINOSE-PHOSPHOUNDECAPRENOL FLIPPASE SUBUNIT ARNF-RELATED"/>
    <property type="match status" value="1"/>
</dbReference>
<organism evidence="7 8">
    <name type="scientific">Litorilituus lipolyticus</name>
    <dbReference type="NCBI Taxonomy" id="2491017"/>
    <lineage>
        <taxon>Bacteria</taxon>
        <taxon>Pseudomonadati</taxon>
        <taxon>Pseudomonadota</taxon>
        <taxon>Gammaproteobacteria</taxon>
        <taxon>Alteromonadales</taxon>
        <taxon>Colwelliaceae</taxon>
        <taxon>Litorilituus</taxon>
    </lineage>
</organism>
<dbReference type="GO" id="GO:0022857">
    <property type="term" value="F:transmembrane transporter activity"/>
    <property type="evidence" value="ECO:0007669"/>
    <property type="project" value="InterPro"/>
</dbReference>
<proteinExistence type="predicted"/>
<dbReference type="InterPro" id="IPR037185">
    <property type="entry name" value="EmrE-like"/>
</dbReference>
<feature type="transmembrane region" description="Helical" evidence="6">
    <location>
        <begin position="102"/>
        <end position="119"/>
    </location>
</feature>
<dbReference type="GO" id="GO:0005886">
    <property type="term" value="C:plasma membrane"/>
    <property type="evidence" value="ECO:0007669"/>
    <property type="project" value="UniProtKB-SubCell"/>
</dbReference>
<dbReference type="EMBL" id="SAWY01000009">
    <property type="protein sequence ID" value="TPH17049.1"/>
    <property type="molecule type" value="Genomic_DNA"/>
</dbReference>
<evidence type="ECO:0000313" key="8">
    <source>
        <dbReference type="Proteomes" id="UP000315303"/>
    </source>
</evidence>
<dbReference type="Proteomes" id="UP000315303">
    <property type="component" value="Unassembled WGS sequence"/>
</dbReference>
<dbReference type="AlphaFoldDB" id="A0A502L2J5"/>
<reference evidence="7 8" key="1">
    <citation type="submission" date="2019-01" db="EMBL/GenBank/DDBJ databases">
        <title>Litorilituus lipolytica sp. nov., isolated from intertidal sand of the Yellow Sea in China.</title>
        <authorList>
            <person name="Liu A."/>
        </authorList>
    </citation>
    <scope>NUCLEOTIDE SEQUENCE [LARGE SCALE GENOMIC DNA]</scope>
    <source>
        <strain evidence="7 8">RZ04</strain>
    </source>
</reference>
<dbReference type="RefSeq" id="WP_140602330.1">
    <property type="nucleotide sequence ID" value="NZ_SAWY01000009.1"/>
</dbReference>
<feature type="transmembrane region" description="Helical" evidence="6">
    <location>
        <begin position="44"/>
        <end position="69"/>
    </location>
</feature>
<keyword evidence="2" id="KW-1003">Cell membrane</keyword>
<keyword evidence="3 6" id="KW-0812">Transmembrane</keyword>
<evidence type="ECO:0000256" key="3">
    <source>
        <dbReference type="ARBA" id="ARBA00022692"/>
    </source>
</evidence>
<dbReference type="OrthoDB" id="517481at2"/>
<protein>
    <recommendedName>
        <fullName evidence="9">EamA domain-containing protein</fullName>
    </recommendedName>
</protein>
<evidence type="ECO:0000256" key="1">
    <source>
        <dbReference type="ARBA" id="ARBA00004651"/>
    </source>
</evidence>
<accession>A0A502L2J5</accession>
<dbReference type="SUPFAM" id="SSF103481">
    <property type="entry name" value="Multidrug resistance efflux transporter EmrE"/>
    <property type="match status" value="1"/>
</dbReference>
<evidence type="ECO:0000256" key="2">
    <source>
        <dbReference type="ARBA" id="ARBA00022475"/>
    </source>
</evidence>
<dbReference type="Gene3D" id="1.10.3730.20">
    <property type="match status" value="1"/>
</dbReference>
<dbReference type="InterPro" id="IPR000390">
    <property type="entry name" value="Small_drug/metabolite_transptr"/>
</dbReference>
<name>A0A502L2J5_9GAMM</name>
<evidence type="ECO:0000256" key="6">
    <source>
        <dbReference type="SAM" id="Phobius"/>
    </source>
</evidence>
<gene>
    <name evidence="7" type="ORF">EPA86_05030</name>
</gene>
<comment type="subcellular location">
    <subcellularLocation>
        <location evidence="1">Cell membrane</location>
        <topology evidence="1">Multi-pass membrane protein</topology>
    </subcellularLocation>
</comment>
<evidence type="ECO:0008006" key="9">
    <source>
        <dbReference type="Google" id="ProtNLM"/>
    </source>
</evidence>
<keyword evidence="5 6" id="KW-0472">Membrane</keyword>
<comment type="caution">
    <text evidence="7">The sequence shown here is derived from an EMBL/GenBank/DDBJ whole genome shotgun (WGS) entry which is preliminary data.</text>
</comment>
<evidence type="ECO:0000256" key="4">
    <source>
        <dbReference type="ARBA" id="ARBA00022989"/>
    </source>
</evidence>
<sequence>MGYFYILGTIIFTVYGQIVLKWRVNKVADFPEQFSEQLIFLFKLLLDPWIFSGLFAAFVASFFWIAAMTKFEVSYAYPLIVGGLAILTSIFAVIFLKESYSLLKATGLLFIIIGVYFLSENSL</sequence>
<keyword evidence="8" id="KW-1185">Reference proteome</keyword>